<reference evidence="21 22" key="1">
    <citation type="submission" date="2020-02" db="EMBL/GenBank/DDBJ databases">
        <title>A chromosome-scale genome assembly of the black bullhead catfish (Ameiurus melas).</title>
        <authorList>
            <person name="Wen M."/>
            <person name="Zham M."/>
            <person name="Cabau C."/>
            <person name="Klopp C."/>
            <person name="Donnadieu C."/>
            <person name="Roques C."/>
            <person name="Bouchez O."/>
            <person name="Lampietro C."/>
            <person name="Jouanno E."/>
            <person name="Herpin A."/>
            <person name="Louis A."/>
            <person name="Berthelot C."/>
            <person name="Parey E."/>
            <person name="Roest-Crollius H."/>
            <person name="Braasch I."/>
            <person name="Postlethwait J."/>
            <person name="Robinson-Rechavi M."/>
            <person name="Echchiki A."/>
            <person name="Begum T."/>
            <person name="Montfort J."/>
            <person name="Schartl M."/>
            <person name="Bobe J."/>
            <person name="Guiguen Y."/>
        </authorList>
    </citation>
    <scope>NUCLEOTIDE SEQUENCE [LARGE SCALE GENOMIC DNA]</scope>
    <source>
        <strain evidence="21">M_S1</strain>
        <tissue evidence="21">Blood</tissue>
    </source>
</reference>
<dbReference type="GO" id="GO:0005737">
    <property type="term" value="C:cytoplasm"/>
    <property type="evidence" value="ECO:0007669"/>
    <property type="project" value="UniProtKB-SubCell"/>
</dbReference>
<evidence type="ECO:0000256" key="10">
    <source>
        <dbReference type="ARBA" id="ARBA00038313"/>
    </source>
</evidence>
<evidence type="ECO:0000256" key="16">
    <source>
        <dbReference type="ARBA" id="ARBA00053643"/>
    </source>
</evidence>
<comment type="caution">
    <text evidence="21">The sequence shown here is derived from an EMBL/GenBank/DDBJ whole genome shotgun (WGS) entry which is preliminary data.</text>
</comment>
<dbReference type="EMBL" id="JAAGNN010000002">
    <property type="protein sequence ID" value="KAF4093095.1"/>
    <property type="molecule type" value="Genomic_DNA"/>
</dbReference>
<evidence type="ECO:0000256" key="11">
    <source>
        <dbReference type="ARBA" id="ARBA00038890"/>
    </source>
</evidence>
<evidence type="ECO:0000256" key="1">
    <source>
        <dbReference type="ARBA" id="ARBA00004123"/>
    </source>
</evidence>
<dbReference type="Gene3D" id="3.20.20.70">
    <property type="entry name" value="Aldolase class I"/>
    <property type="match status" value="1"/>
</dbReference>
<evidence type="ECO:0000256" key="13">
    <source>
        <dbReference type="ARBA" id="ARBA00047652"/>
    </source>
</evidence>
<dbReference type="CDD" id="cd02801">
    <property type="entry name" value="DUS_like_FMN"/>
    <property type="match status" value="1"/>
</dbReference>
<dbReference type="EC" id="1.3.1.88" evidence="11"/>
<keyword evidence="3" id="KW-0963">Cytoplasm</keyword>
<dbReference type="SUPFAM" id="SSF51395">
    <property type="entry name" value="FMN-linked oxidoreductases"/>
    <property type="match status" value="1"/>
</dbReference>
<accession>A0A7J6BDC0</accession>
<dbReference type="AlphaFoldDB" id="A0A7J6BDC0"/>
<evidence type="ECO:0000256" key="4">
    <source>
        <dbReference type="ARBA" id="ARBA00022630"/>
    </source>
</evidence>
<dbReference type="InterPro" id="IPR035587">
    <property type="entry name" value="DUS-like_FMN-bd"/>
</dbReference>
<comment type="catalytic activity">
    <reaction evidence="14">
        <text>5,6-dihydrouridine(16) in tRNA + NAD(+) = uridine(16) in tRNA + NADH + H(+)</text>
        <dbReference type="Rhea" id="RHEA:53380"/>
        <dbReference type="Rhea" id="RHEA-COMP:13543"/>
        <dbReference type="Rhea" id="RHEA-COMP:13544"/>
        <dbReference type="ChEBI" id="CHEBI:15378"/>
        <dbReference type="ChEBI" id="CHEBI:57540"/>
        <dbReference type="ChEBI" id="CHEBI:57945"/>
        <dbReference type="ChEBI" id="CHEBI:65315"/>
        <dbReference type="ChEBI" id="CHEBI:74443"/>
        <dbReference type="EC" id="1.3.1.88"/>
    </reaction>
    <physiologicalReaction direction="right-to-left" evidence="14">
        <dbReference type="Rhea" id="RHEA:53382"/>
    </physiologicalReaction>
</comment>
<comment type="subcellular location">
    <subcellularLocation>
        <location evidence="2">Cytoplasm</location>
    </subcellularLocation>
    <subcellularLocation>
        <location evidence="1">Nucleus</location>
    </subcellularLocation>
</comment>
<evidence type="ECO:0000256" key="7">
    <source>
        <dbReference type="ARBA" id="ARBA00023002"/>
    </source>
</evidence>
<evidence type="ECO:0000259" key="20">
    <source>
        <dbReference type="Pfam" id="PF01207"/>
    </source>
</evidence>
<evidence type="ECO:0000313" key="21">
    <source>
        <dbReference type="EMBL" id="KAF4093095.1"/>
    </source>
</evidence>
<keyword evidence="8" id="KW-0520">NAD</keyword>
<comment type="catalytic activity">
    <reaction evidence="12">
        <text>5,6-dihydrouridine(17) in tRNA + NAD(+) = uridine(17) in tRNA + NADH + H(+)</text>
        <dbReference type="Rhea" id="RHEA:53372"/>
        <dbReference type="Rhea" id="RHEA-COMP:13541"/>
        <dbReference type="Rhea" id="RHEA-COMP:13542"/>
        <dbReference type="ChEBI" id="CHEBI:15378"/>
        <dbReference type="ChEBI" id="CHEBI:57540"/>
        <dbReference type="ChEBI" id="CHEBI:57945"/>
        <dbReference type="ChEBI" id="CHEBI:65315"/>
        <dbReference type="ChEBI" id="CHEBI:74443"/>
        <dbReference type="EC" id="1.3.1.88"/>
    </reaction>
    <physiologicalReaction direction="right-to-left" evidence="12">
        <dbReference type="Rhea" id="RHEA:53374"/>
    </physiologicalReaction>
</comment>
<dbReference type="GO" id="GO:0017150">
    <property type="term" value="F:tRNA dihydrouridine synthase activity"/>
    <property type="evidence" value="ECO:0007669"/>
    <property type="project" value="TreeGrafter"/>
</dbReference>
<keyword evidence="5" id="KW-0819">tRNA processing</keyword>
<evidence type="ECO:0000256" key="5">
    <source>
        <dbReference type="ARBA" id="ARBA00022694"/>
    </source>
</evidence>
<feature type="domain" description="DUS-like FMN-binding" evidence="20">
    <location>
        <begin position="72"/>
        <end position="363"/>
    </location>
</feature>
<keyword evidence="7" id="KW-0560">Oxidoreductase</keyword>
<keyword evidence="4" id="KW-0285">Flavoprotein</keyword>
<dbReference type="InterPro" id="IPR013785">
    <property type="entry name" value="Aldolase_TIM"/>
</dbReference>
<dbReference type="Proteomes" id="UP000593565">
    <property type="component" value="Unassembled WGS sequence"/>
</dbReference>
<evidence type="ECO:0000256" key="14">
    <source>
        <dbReference type="ARBA" id="ARBA00048934"/>
    </source>
</evidence>
<evidence type="ECO:0000256" key="6">
    <source>
        <dbReference type="ARBA" id="ARBA00022857"/>
    </source>
</evidence>
<evidence type="ECO:0000256" key="18">
    <source>
        <dbReference type="ARBA" id="ARBA00077078"/>
    </source>
</evidence>
<name>A0A7J6BDC0_AMEME</name>
<comment type="catalytic activity">
    <reaction evidence="13">
        <text>5,6-dihydrouridine(16) in tRNA + NADP(+) = uridine(16) in tRNA + NADPH + H(+)</text>
        <dbReference type="Rhea" id="RHEA:53376"/>
        <dbReference type="Rhea" id="RHEA-COMP:13543"/>
        <dbReference type="Rhea" id="RHEA-COMP:13544"/>
        <dbReference type="ChEBI" id="CHEBI:15378"/>
        <dbReference type="ChEBI" id="CHEBI:57783"/>
        <dbReference type="ChEBI" id="CHEBI:58349"/>
        <dbReference type="ChEBI" id="CHEBI:65315"/>
        <dbReference type="ChEBI" id="CHEBI:74443"/>
        <dbReference type="EC" id="1.3.1.88"/>
    </reaction>
    <physiologicalReaction direction="right-to-left" evidence="13">
        <dbReference type="Rhea" id="RHEA:53378"/>
    </physiologicalReaction>
</comment>
<gene>
    <name evidence="21" type="ORF">AMELA_G00028190</name>
</gene>
<keyword evidence="22" id="KW-1185">Reference proteome</keyword>
<dbReference type="Pfam" id="PF01207">
    <property type="entry name" value="Dus"/>
    <property type="match status" value="1"/>
</dbReference>
<evidence type="ECO:0000313" key="22">
    <source>
        <dbReference type="Proteomes" id="UP000593565"/>
    </source>
</evidence>
<keyword evidence="9" id="KW-0539">Nucleus</keyword>
<evidence type="ECO:0000256" key="2">
    <source>
        <dbReference type="ARBA" id="ARBA00004496"/>
    </source>
</evidence>
<evidence type="ECO:0000256" key="17">
    <source>
        <dbReference type="ARBA" id="ARBA00068883"/>
    </source>
</evidence>
<proteinExistence type="inferred from homology"/>
<dbReference type="GO" id="GO:0005634">
    <property type="term" value="C:nucleus"/>
    <property type="evidence" value="ECO:0007669"/>
    <property type="project" value="UniProtKB-SubCell"/>
</dbReference>
<dbReference type="PANTHER" id="PTHR11082">
    <property type="entry name" value="TRNA-DIHYDROURIDINE SYNTHASE"/>
    <property type="match status" value="1"/>
</dbReference>
<protein>
    <recommendedName>
        <fullName evidence="17">tRNA-dihydrouridine(16/17) synthase [NAD(P)(+)]-like</fullName>
        <ecNumber evidence="11">1.3.1.88</ecNumber>
    </recommendedName>
    <alternativeName>
        <fullName evidence="18">tRNA-dihydrouridine synthase 1-like</fullName>
    </alternativeName>
</protein>
<feature type="region of interest" description="Disordered" evidence="19">
    <location>
        <begin position="396"/>
        <end position="437"/>
    </location>
</feature>
<comment type="similarity">
    <text evidence="10">Belongs to the Dus family. Dus1 subfamily.</text>
</comment>
<comment type="catalytic activity">
    <reaction evidence="15">
        <text>5,6-dihydrouridine(17) in tRNA + NADP(+) = uridine(17) in tRNA + NADPH + H(+)</text>
        <dbReference type="Rhea" id="RHEA:53368"/>
        <dbReference type="Rhea" id="RHEA-COMP:13541"/>
        <dbReference type="Rhea" id="RHEA-COMP:13542"/>
        <dbReference type="ChEBI" id="CHEBI:15378"/>
        <dbReference type="ChEBI" id="CHEBI:57783"/>
        <dbReference type="ChEBI" id="CHEBI:58349"/>
        <dbReference type="ChEBI" id="CHEBI:65315"/>
        <dbReference type="ChEBI" id="CHEBI:74443"/>
        <dbReference type="EC" id="1.3.1.88"/>
    </reaction>
    <physiologicalReaction direction="right-to-left" evidence="15">
        <dbReference type="Rhea" id="RHEA:53370"/>
    </physiologicalReaction>
</comment>
<comment type="function">
    <text evidence="16">Catalyzes the synthesis of dihydrouridine, a modified base found in the D-loop of most tRNAs. Specifically modifies U16 and U17 in cytoplasmic tRNAs. Affects the level of some mature tRNA and thereby the total cellular translation.</text>
</comment>
<evidence type="ECO:0000256" key="15">
    <source>
        <dbReference type="ARBA" id="ARBA00049467"/>
    </source>
</evidence>
<evidence type="ECO:0000256" key="8">
    <source>
        <dbReference type="ARBA" id="ARBA00023027"/>
    </source>
</evidence>
<dbReference type="PANTHER" id="PTHR11082:SF5">
    <property type="entry name" value="TRNA-DIHYDROURIDINE(16_17) SYNTHASE [NAD(P)(+)]-LIKE"/>
    <property type="match status" value="1"/>
</dbReference>
<evidence type="ECO:0000256" key="12">
    <source>
        <dbReference type="ARBA" id="ARBA00047287"/>
    </source>
</evidence>
<evidence type="ECO:0000256" key="19">
    <source>
        <dbReference type="SAM" id="MobiDB-lite"/>
    </source>
</evidence>
<sequence>MNSGVGPPPSQFVVGTLCDNQCCSTDPFSRNASPTGQCCGAELRALSSLEAMEKLQGFEFWRKTLRAARFVLAPMVDQSELAWRLLSRRHGAELCYTPMLHAQVFVRDANYRRENLHNEVSPEDRPLITQFCANDPEVFVKAALLAQDYCDAIDLNLGCPQMIAKRGHYGVFLQDEWDLLERMIKLANEKLSVPVTCKIRVFPEVEKTVKYAKMLENAGCQLLTVHGRTKDQKGALTGVASWDHIKAVREAVNIPVFANGNIQHLSDVQRCMEETGVQGIMSAEGNLHNPALFEGRNPPVWEMVEEYLEVVKKHTPSTLSYVRAHLFKLWHHTLQIHQDLRDDLAKAKNLAGIEEVNTQLKQRCQEEIDKDESERHHTGLPFPHWICQPYVRPAPKDPSGENGVKAVSGKRALEDSDSSNDSLSKNKQKKKVRNPQKNFCPELKPKYIKCEQCGNPKGNKCVFNLCRGCCKKKAYKEVADCPGHGLRFKTKALKQTLAVQTETPISS</sequence>
<evidence type="ECO:0000256" key="9">
    <source>
        <dbReference type="ARBA" id="ARBA00023242"/>
    </source>
</evidence>
<dbReference type="FunFam" id="3.20.20.70:FF:000081">
    <property type="entry name" value="Dihydrouridine synthase 1 like"/>
    <property type="match status" value="1"/>
</dbReference>
<evidence type="ECO:0000256" key="3">
    <source>
        <dbReference type="ARBA" id="ARBA00022490"/>
    </source>
</evidence>
<keyword evidence="6" id="KW-0521">NADP</keyword>
<organism evidence="21 22">
    <name type="scientific">Ameiurus melas</name>
    <name type="common">Black bullhead</name>
    <name type="synonym">Silurus melas</name>
    <dbReference type="NCBI Taxonomy" id="219545"/>
    <lineage>
        <taxon>Eukaryota</taxon>
        <taxon>Metazoa</taxon>
        <taxon>Chordata</taxon>
        <taxon>Craniata</taxon>
        <taxon>Vertebrata</taxon>
        <taxon>Euteleostomi</taxon>
        <taxon>Actinopterygii</taxon>
        <taxon>Neopterygii</taxon>
        <taxon>Teleostei</taxon>
        <taxon>Ostariophysi</taxon>
        <taxon>Siluriformes</taxon>
        <taxon>Ictaluridae</taxon>
        <taxon>Ameiurus</taxon>
    </lineage>
</organism>